<evidence type="ECO:0000256" key="4">
    <source>
        <dbReference type="ARBA" id="ARBA00022692"/>
    </source>
</evidence>
<evidence type="ECO:0000256" key="5">
    <source>
        <dbReference type="ARBA" id="ARBA00022989"/>
    </source>
</evidence>
<evidence type="ECO:0000256" key="6">
    <source>
        <dbReference type="ARBA" id="ARBA00023136"/>
    </source>
</evidence>
<dbReference type="RefSeq" id="WP_283443005.1">
    <property type="nucleotide sequence ID" value="NZ_FXUL01000010.1"/>
</dbReference>
<protein>
    <submittedName>
        <fullName evidence="8">Uncharacterized membrane protein YccC</fullName>
    </submittedName>
</protein>
<dbReference type="EMBL" id="FXUL01000010">
    <property type="protein sequence ID" value="SMP65155.1"/>
    <property type="molecule type" value="Genomic_DNA"/>
</dbReference>
<evidence type="ECO:0000313" key="8">
    <source>
        <dbReference type="EMBL" id="SMP65155.1"/>
    </source>
</evidence>
<proteinExistence type="predicted"/>
<dbReference type="InterPro" id="IPR006726">
    <property type="entry name" value="PHBA_efflux_AaeB/fusaric-R"/>
</dbReference>
<dbReference type="Pfam" id="PF04632">
    <property type="entry name" value="FUSC"/>
    <property type="match status" value="1"/>
</dbReference>
<comment type="caution">
    <text evidence="8">The sequence shown here is derived from an EMBL/GenBank/DDBJ whole genome shotgun (WGS) entry which is preliminary data.</text>
</comment>
<dbReference type="Proteomes" id="UP001158049">
    <property type="component" value="Unassembled WGS sequence"/>
</dbReference>
<feature type="transmembrane region" description="Helical" evidence="7">
    <location>
        <begin position="112"/>
        <end position="136"/>
    </location>
</feature>
<gene>
    <name evidence="8" type="ORF">SAMN06295970_110168</name>
</gene>
<feature type="transmembrane region" description="Helical" evidence="7">
    <location>
        <begin position="412"/>
        <end position="433"/>
    </location>
</feature>
<keyword evidence="2" id="KW-0813">Transport</keyword>
<evidence type="ECO:0000256" key="1">
    <source>
        <dbReference type="ARBA" id="ARBA00004651"/>
    </source>
</evidence>
<name>A0ABY1QCC6_9BURK</name>
<organism evidence="8 9">
    <name type="scientific">Noviherbaspirillum suwonense</name>
    <dbReference type="NCBI Taxonomy" id="1224511"/>
    <lineage>
        <taxon>Bacteria</taxon>
        <taxon>Pseudomonadati</taxon>
        <taxon>Pseudomonadota</taxon>
        <taxon>Betaproteobacteria</taxon>
        <taxon>Burkholderiales</taxon>
        <taxon>Oxalobacteraceae</taxon>
        <taxon>Noviherbaspirillum</taxon>
    </lineage>
</organism>
<evidence type="ECO:0000256" key="2">
    <source>
        <dbReference type="ARBA" id="ARBA00022448"/>
    </source>
</evidence>
<evidence type="ECO:0000256" key="3">
    <source>
        <dbReference type="ARBA" id="ARBA00022475"/>
    </source>
</evidence>
<dbReference type="PANTHER" id="PTHR30509">
    <property type="entry name" value="P-HYDROXYBENZOIC ACID EFFLUX PUMP SUBUNIT-RELATED"/>
    <property type="match status" value="1"/>
</dbReference>
<feature type="transmembrane region" description="Helical" evidence="7">
    <location>
        <begin position="20"/>
        <end position="44"/>
    </location>
</feature>
<feature type="transmembrane region" description="Helical" evidence="7">
    <location>
        <begin position="83"/>
        <end position="100"/>
    </location>
</feature>
<keyword evidence="3" id="KW-1003">Cell membrane</keyword>
<dbReference type="PANTHER" id="PTHR30509:SF9">
    <property type="entry name" value="MULTIDRUG RESISTANCE PROTEIN MDTO"/>
    <property type="match status" value="1"/>
</dbReference>
<keyword evidence="6 7" id="KW-0472">Membrane</keyword>
<feature type="transmembrane region" description="Helical" evidence="7">
    <location>
        <begin position="142"/>
        <end position="161"/>
    </location>
</feature>
<keyword evidence="9" id="KW-1185">Reference proteome</keyword>
<keyword evidence="5 7" id="KW-1133">Transmembrane helix</keyword>
<feature type="transmembrane region" description="Helical" evidence="7">
    <location>
        <begin position="56"/>
        <end position="77"/>
    </location>
</feature>
<comment type="subcellular location">
    <subcellularLocation>
        <location evidence="1">Cell membrane</location>
        <topology evidence="1">Multi-pass membrane protein</topology>
    </subcellularLocation>
</comment>
<keyword evidence="4 7" id="KW-0812">Transmembrane</keyword>
<feature type="transmembrane region" description="Helical" evidence="7">
    <location>
        <begin position="487"/>
        <end position="509"/>
    </location>
</feature>
<feature type="transmembrane region" description="Helical" evidence="7">
    <location>
        <begin position="357"/>
        <end position="378"/>
    </location>
</feature>
<evidence type="ECO:0000313" key="9">
    <source>
        <dbReference type="Proteomes" id="UP001158049"/>
    </source>
</evidence>
<reference evidence="8 9" key="1">
    <citation type="submission" date="2017-05" db="EMBL/GenBank/DDBJ databases">
        <authorList>
            <person name="Varghese N."/>
            <person name="Submissions S."/>
        </authorList>
    </citation>
    <scope>NUCLEOTIDE SEQUENCE [LARGE SCALE GENOMIC DNA]</scope>
    <source>
        <strain evidence="8 9">DSM 26001</strain>
    </source>
</reference>
<sequence>MNPPSRAELLFSAKSFAAAMLALYLALSIGLPRPFWAMLTAYVVSSPLSGAVRSKAVYRVGGTLLGSMATVLMVPGLANSPELLTLALACWVGLCLYISLHDRTPRSYVFMLAGYTAALIGFPAVGAPGTVFDVALARVEEITLGIVCATLIHSIVLPQSLAPSLLARLDRALGDARRWLRDALGAGSDARERRSLAGDITELRLMATHLPFDTSNLRWTGSTLHALQDKLALMMPLLAGVEDRLRALREAPGDDLSLRWRAVLDRVVAWNEAGARDAAAAAALHAQIDALRPALDASSSWTDVLQVNLAGRLDALLRLCGDCAALRAAIDASLHGAQPPAGQARGRSARVLHRDSGMALLSAVAAIIAIVCCSAFWIFTAWPAGSAAPMMAAVFCCFFATQDDPVPGIRTFFNYTVASIPISAFYMLAVMPAVHSFEMLILVLAPCFLALGVFVARPATGGRAMAMLFGVAGMLSMQDTGTMDLVSFINSMLAQLAGIGAAAVFTRLLRSVSADWTARRLLRAGWRELGSLASSRRPPSVETVSARMVDRIGMLTPRLAMAPQAERQDGSGLDALHAFGDLRIGLNIAQLRQLAPQLGRQQAGLSSLMRELAASFRAREQGSAEGKAGMGLLRRLDAALREVCAAAPGAAQRDAAAALAGIRRGMFPDAQPYRAHLQEEIG</sequence>
<feature type="transmembrane region" description="Helical" evidence="7">
    <location>
        <begin position="439"/>
        <end position="457"/>
    </location>
</feature>
<accession>A0ABY1QCC6</accession>
<evidence type="ECO:0000256" key="7">
    <source>
        <dbReference type="SAM" id="Phobius"/>
    </source>
</evidence>